<dbReference type="Gene3D" id="2.40.30.10">
    <property type="entry name" value="Translation factors"/>
    <property type="match status" value="1"/>
</dbReference>
<protein>
    <submittedName>
        <fullName evidence="5">Ferredoxin reductase</fullName>
    </submittedName>
</protein>
<dbReference type="SUPFAM" id="SSF54292">
    <property type="entry name" value="2Fe-2S ferredoxin-like"/>
    <property type="match status" value="1"/>
</dbReference>
<dbReference type="Proteomes" id="UP000658656">
    <property type="component" value="Unassembled WGS sequence"/>
</dbReference>
<dbReference type="AlphaFoldDB" id="A0A8H9MHC2"/>
<comment type="caution">
    <text evidence="5">The sequence shown here is derived from an EMBL/GenBank/DDBJ whole genome shotgun (WGS) entry which is preliminary data.</text>
</comment>
<evidence type="ECO:0000256" key="2">
    <source>
        <dbReference type="ARBA" id="ARBA00022714"/>
    </source>
</evidence>
<dbReference type="CDD" id="cd00207">
    <property type="entry name" value="fer2"/>
    <property type="match status" value="1"/>
</dbReference>
<keyword evidence="2" id="KW-0479">Metal-binding</keyword>
<reference evidence="5" key="2">
    <citation type="submission" date="2020-09" db="EMBL/GenBank/DDBJ databases">
        <authorList>
            <person name="Sun Q."/>
            <person name="Zhou Y."/>
        </authorList>
    </citation>
    <scope>NUCLEOTIDE SEQUENCE</scope>
    <source>
        <strain evidence="5">CGMCC 4.7679</strain>
    </source>
</reference>
<dbReference type="PANTHER" id="PTHR47354">
    <property type="entry name" value="NADH OXIDOREDUCTASE HCR"/>
    <property type="match status" value="1"/>
</dbReference>
<dbReference type="InterPro" id="IPR050415">
    <property type="entry name" value="MRET"/>
</dbReference>
<keyword evidence="2" id="KW-0001">2Fe-2S</keyword>
<comment type="cofactor">
    <cofactor evidence="1">
        <name>FAD</name>
        <dbReference type="ChEBI" id="CHEBI:57692"/>
    </cofactor>
</comment>
<evidence type="ECO:0000313" key="6">
    <source>
        <dbReference type="Proteomes" id="UP000658656"/>
    </source>
</evidence>
<dbReference type="InterPro" id="IPR039261">
    <property type="entry name" value="FNR_nucleotide-bd"/>
</dbReference>
<dbReference type="Gene3D" id="3.10.20.30">
    <property type="match status" value="1"/>
</dbReference>
<evidence type="ECO:0000256" key="3">
    <source>
        <dbReference type="ARBA" id="ARBA00023014"/>
    </source>
</evidence>
<dbReference type="PROSITE" id="PS51384">
    <property type="entry name" value="FAD_FR"/>
    <property type="match status" value="1"/>
</dbReference>
<dbReference type="OrthoDB" id="9796486at2"/>
<evidence type="ECO:0000256" key="1">
    <source>
        <dbReference type="ARBA" id="ARBA00001974"/>
    </source>
</evidence>
<dbReference type="Pfam" id="PF00175">
    <property type="entry name" value="NAD_binding_1"/>
    <property type="match status" value="1"/>
</dbReference>
<dbReference type="SUPFAM" id="SSF52343">
    <property type="entry name" value="Ferredoxin reductase-like, C-terminal NADP-linked domain"/>
    <property type="match status" value="1"/>
</dbReference>
<feature type="domain" description="FAD-binding FR-type" evidence="4">
    <location>
        <begin position="30"/>
        <end position="128"/>
    </location>
</feature>
<gene>
    <name evidence="5" type="ORF">GCM10017566_73130</name>
</gene>
<dbReference type="InterPro" id="IPR001433">
    <property type="entry name" value="OxRdtase_FAD/NAD-bd"/>
</dbReference>
<name>A0A8H9MHC2_9PSEU</name>
<dbReference type="Gene3D" id="3.40.50.80">
    <property type="entry name" value="Nucleotide-binding domain of ferredoxin-NADP reductase (FNR) module"/>
    <property type="match status" value="1"/>
</dbReference>
<dbReference type="Pfam" id="PF00111">
    <property type="entry name" value="Fer2"/>
    <property type="match status" value="1"/>
</dbReference>
<dbReference type="InterPro" id="IPR008333">
    <property type="entry name" value="Cbr1-like_FAD-bd_dom"/>
</dbReference>
<dbReference type="InterPro" id="IPR012675">
    <property type="entry name" value="Beta-grasp_dom_sf"/>
</dbReference>
<accession>A0A8H9MHC2</accession>
<sequence length="338" mass="37325">MSRLASMAEALLTPHGIDRYLELVDPMLVRREIRGEITDVRRTADSVTLRLRPSRAWRGFTAGQYVRVTVQIDGVRRTRCYSPAVSQYDDGLELTIKQDGLVSRYLHRNARPGLVLGLSRPDGQFTLPEPRPEKLLLISGGSGITPVMSMLRTLLDEGHRGEVVFLHYGRDVPYRDELSALDRPNFRVVFGHDLGGRFSVDHLDAVAPWWAGAPAYACGPGRLLDAVRDCYAELSEQLHTESFTPPELAVDAEGATGRVRFARSEVEADNSGRPLLEQAEAAGLRPEHGCRMGICFSCTQVKSRGTVRNALSGDLSAEEDEEIQLCISVPVGDVEINC</sequence>
<keyword evidence="6" id="KW-1185">Reference proteome</keyword>
<evidence type="ECO:0000313" key="5">
    <source>
        <dbReference type="EMBL" id="GHF88775.1"/>
    </source>
</evidence>
<dbReference type="GO" id="GO:0051537">
    <property type="term" value="F:2 iron, 2 sulfur cluster binding"/>
    <property type="evidence" value="ECO:0007669"/>
    <property type="project" value="UniProtKB-KW"/>
</dbReference>
<dbReference type="PANTHER" id="PTHR47354:SF3">
    <property type="entry name" value="OXIDOREDUCTASE-RELATED"/>
    <property type="match status" value="1"/>
</dbReference>
<keyword evidence="3" id="KW-0411">Iron-sulfur</keyword>
<proteinExistence type="predicted"/>
<reference evidence="5" key="1">
    <citation type="journal article" date="2014" name="Int. J. Syst. Evol. Microbiol.">
        <title>Complete genome sequence of Corynebacterium casei LMG S-19264T (=DSM 44701T), isolated from a smear-ripened cheese.</title>
        <authorList>
            <consortium name="US DOE Joint Genome Institute (JGI-PGF)"/>
            <person name="Walter F."/>
            <person name="Albersmeier A."/>
            <person name="Kalinowski J."/>
            <person name="Ruckert C."/>
        </authorList>
    </citation>
    <scope>NUCLEOTIDE SEQUENCE</scope>
    <source>
        <strain evidence="5">CGMCC 4.7679</strain>
    </source>
</reference>
<dbReference type="InterPro" id="IPR001041">
    <property type="entry name" value="2Fe-2S_ferredoxin-type"/>
</dbReference>
<dbReference type="InterPro" id="IPR017938">
    <property type="entry name" value="Riboflavin_synthase-like_b-brl"/>
</dbReference>
<dbReference type="InterPro" id="IPR036010">
    <property type="entry name" value="2Fe-2S_ferredoxin-like_sf"/>
</dbReference>
<dbReference type="CDD" id="cd06216">
    <property type="entry name" value="FNR_iron_sulfur_binding_2"/>
    <property type="match status" value="1"/>
</dbReference>
<dbReference type="PRINTS" id="PR00410">
    <property type="entry name" value="PHEHYDRXLASE"/>
</dbReference>
<dbReference type="RefSeq" id="WP_145936753.1">
    <property type="nucleotide sequence ID" value="NZ_BNAV01000023.1"/>
</dbReference>
<organism evidence="5 6">
    <name type="scientific">Amycolatopsis bartoniae</name>
    <dbReference type="NCBI Taxonomy" id="941986"/>
    <lineage>
        <taxon>Bacteria</taxon>
        <taxon>Bacillati</taxon>
        <taxon>Actinomycetota</taxon>
        <taxon>Actinomycetes</taxon>
        <taxon>Pseudonocardiales</taxon>
        <taxon>Pseudonocardiaceae</taxon>
        <taxon>Amycolatopsis</taxon>
    </lineage>
</organism>
<evidence type="ECO:0000259" key="4">
    <source>
        <dbReference type="PROSITE" id="PS51384"/>
    </source>
</evidence>
<dbReference type="GO" id="GO:0016491">
    <property type="term" value="F:oxidoreductase activity"/>
    <property type="evidence" value="ECO:0007669"/>
    <property type="project" value="InterPro"/>
</dbReference>
<dbReference type="InterPro" id="IPR017927">
    <property type="entry name" value="FAD-bd_FR_type"/>
</dbReference>
<keyword evidence="2" id="KW-0408">Iron</keyword>
<dbReference type="SUPFAM" id="SSF63380">
    <property type="entry name" value="Riboflavin synthase domain-like"/>
    <property type="match status" value="1"/>
</dbReference>
<dbReference type="EMBL" id="BNAV01000023">
    <property type="protein sequence ID" value="GHF88775.1"/>
    <property type="molecule type" value="Genomic_DNA"/>
</dbReference>
<dbReference type="Pfam" id="PF00970">
    <property type="entry name" value="FAD_binding_6"/>
    <property type="match status" value="1"/>
</dbReference>